<evidence type="ECO:0000256" key="19">
    <source>
        <dbReference type="ARBA" id="ARBA00023136"/>
    </source>
</evidence>
<evidence type="ECO:0000256" key="2">
    <source>
        <dbReference type="ARBA" id="ARBA00004395"/>
    </source>
</evidence>
<comment type="cofactor">
    <cofactor evidence="1">
        <name>Fe cation</name>
        <dbReference type="ChEBI" id="CHEBI:24875"/>
    </cofactor>
</comment>
<evidence type="ECO:0000256" key="3">
    <source>
        <dbReference type="ARBA" id="ARBA00004406"/>
    </source>
</evidence>
<dbReference type="AlphaFoldDB" id="A0A0L0NSC0"/>
<evidence type="ECO:0000313" key="25">
    <source>
        <dbReference type="EMBL" id="KND96560.1"/>
    </source>
</evidence>
<keyword evidence="10" id="KW-0963">Cytoplasm</keyword>
<dbReference type="EC" id="1.13.11.27" evidence="8"/>
<keyword evidence="13" id="KW-0256">Endoplasmic reticulum</keyword>
<dbReference type="GO" id="GO:0005789">
    <property type="term" value="C:endoplasmic reticulum membrane"/>
    <property type="evidence" value="ECO:0007669"/>
    <property type="project" value="UniProtKB-SubCell"/>
</dbReference>
<comment type="catalytic activity">
    <reaction evidence="23">
        <text>3-(4-hydroxyphenyl)pyruvate + O2 = homogentisate + CO2</text>
        <dbReference type="Rhea" id="RHEA:16189"/>
        <dbReference type="ChEBI" id="CHEBI:15379"/>
        <dbReference type="ChEBI" id="CHEBI:16169"/>
        <dbReference type="ChEBI" id="CHEBI:16526"/>
        <dbReference type="ChEBI" id="CHEBI:36242"/>
        <dbReference type="EC" id="1.13.11.27"/>
    </reaction>
    <physiologicalReaction direction="left-to-right" evidence="23">
        <dbReference type="Rhea" id="RHEA:16190"/>
    </physiologicalReaction>
</comment>
<dbReference type="CDD" id="cd07250">
    <property type="entry name" value="HPPD_C_like"/>
    <property type="match status" value="1"/>
</dbReference>
<dbReference type="GO" id="GO:0006559">
    <property type="term" value="P:L-phenylalanine catabolic process"/>
    <property type="evidence" value="ECO:0007669"/>
    <property type="project" value="UniProtKB-UniPathway"/>
</dbReference>
<dbReference type="Gene3D" id="3.10.180.10">
    <property type="entry name" value="2,3-Dihydroxybiphenyl 1,2-Dioxygenase, domain 1"/>
    <property type="match status" value="2"/>
</dbReference>
<evidence type="ECO:0000256" key="10">
    <source>
        <dbReference type="ARBA" id="ARBA00022490"/>
    </source>
</evidence>
<dbReference type="VEuPathDB" id="FungiDB:CJJ09_003812"/>
<dbReference type="PANTHER" id="PTHR11959:SF1">
    <property type="entry name" value="4-HYDROXYPHENYLPYRUVATE DIOXYGENASE"/>
    <property type="match status" value="1"/>
</dbReference>
<dbReference type="VEuPathDB" id="FungiDB:QG37_07098"/>
<evidence type="ECO:0000256" key="15">
    <source>
        <dbReference type="ARBA" id="ARBA00022964"/>
    </source>
</evidence>
<dbReference type="InterPro" id="IPR004360">
    <property type="entry name" value="Glyas_Fos-R_dOase_dom"/>
</dbReference>
<dbReference type="GO" id="GO:0046872">
    <property type="term" value="F:metal ion binding"/>
    <property type="evidence" value="ECO:0007669"/>
    <property type="project" value="UniProtKB-KW"/>
</dbReference>
<organism evidence="25 26">
    <name type="scientific">Candidozyma auris</name>
    <name type="common">Yeast</name>
    <name type="synonym">Candida auris</name>
    <dbReference type="NCBI Taxonomy" id="498019"/>
    <lineage>
        <taxon>Eukaryota</taxon>
        <taxon>Fungi</taxon>
        <taxon>Dikarya</taxon>
        <taxon>Ascomycota</taxon>
        <taxon>Saccharomycotina</taxon>
        <taxon>Pichiomycetes</taxon>
        <taxon>Metschnikowiaceae</taxon>
        <taxon>Candidozyma</taxon>
    </lineage>
</organism>
<dbReference type="InterPro" id="IPR041735">
    <property type="entry name" value="4OHPhenylPyrv_dOase_C"/>
</dbReference>
<dbReference type="PANTHER" id="PTHR11959">
    <property type="entry name" value="4-HYDROXYPHENYLPYRUVATE DIOXYGENASE"/>
    <property type="match status" value="1"/>
</dbReference>
<evidence type="ECO:0000256" key="23">
    <source>
        <dbReference type="ARBA" id="ARBA00048047"/>
    </source>
</evidence>
<accession>A0A0L0NSC0</accession>
<comment type="subunit">
    <text evidence="7">Homodimer.</text>
</comment>
<keyword evidence="14" id="KW-0828">Tyrosine catabolism</keyword>
<keyword evidence="15" id="KW-0223">Dioxygenase</keyword>
<comment type="similarity">
    <text evidence="6">Belongs to the 4HPPD family.</text>
</comment>
<evidence type="ECO:0000256" key="20">
    <source>
        <dbReference type="ARBA" id="ARBA00023232"/>
    </source>
</evidence>
<keyword evidence="17" id="KW-0408">Iron</keyword>
<evidence type="ECO:0000256" key="4">
    <source>
        <dbReference type="ARBA" id="ARBA00004496"/>
    </source>
</evidence>
<evidence type="ECO:0000256" key="12">
    <source>
        <dbReference type="ARBA" id="ARBA00022737"/>
    </source>
</evidence>
<keyword evidence="19" id="KW-0472">Membrane</keyword>
<keyword evidence="12" id="KW-0677">Repeat</keyword>
<evidence type="ECO:0000256" key="14">
    <source>
        <dbReference type="ARBA" id="ARBA00022878"/>
    </source>
</evidence>
<dbReference type="GO" id="GO:0003868">
    <property type="term" value="F:4-hydroxyphenylpyruvate dioxygenase activity"/>
    <property type="evidence" value="ECO:0007669"/>
    <property type="project" value="UniProtKB-EC"/>
</dbReference>
<dbReference type="GO" id="GO:0006572">
    <property type="term" value="P:L-tyrosine catabolic process"/>
    <property type="evidence" value="ECO:0007669"/>
    <property type="project" value="UniProtKB-KW"/>
</dbReference>
<dbReference type="VEuPathDB" id="FungiDB:B9J08_005516"/>
<protein>
    <recommendedName>
        <fullName evidence="9">4-hydroxyphenylpyruvate dioxygenase</fullName>
        <ecNumber evidence="8">1.13.11.27</ecNumber>
    </recommendedName>
    <alternativeName>
        <fullName evidence="21">4-hydroxyphenylpyruvic acid oxidase</fullName>
    </alternativeName>
</protein>
<evidence type="ECO:0000256" key="11">
    <source>
        <dbReference type="ARBA" id="ARBA00022723"/>
    </source>
</evidence>
<dbReference type="VEuPathDB" id="FungiDB:CJI96_0004714"/>
<dbReference type="Proteomes" id="UP000037122">
    <property type="component" value="Unassembled WGS sequence"/>
</dbReference>
<dbReference type="PROSITE" id="PS51819">
    <property type="entry name" value="VOC"/>
    <property type="match status" value="2"/>
</dbReference>
<comment type="caution">
    <text evidence="25">The sequence shown here is derived from an EMBL/GenBank/DDBJ whole genome shotgun (WGS) entry which is preliminary data.</text>
</comment>
<evidence type="ECO:0000259" key="24">
    <source>
        <dbReference type="PROSITE" id="PS51819"/>
    </source>
</evidence>
<comment type="subcellular location">
    <subcellularLocation>
        <location evidence="4">Cytoplasm</location>
    </subcellularLocation>
    <subcellularLocation>
        <location evidence="3">Endoplasmic reticulum membrane</location>
        <topology evidence="3">Peripheral membrane protein</topology>
    </subcellularLocation>
    <subcellularLocation>
        <location evidence="2">Golgi apparatus membrane</location>
        <topology evidence="2">Peripheral membrane protein</topology>
    </subcellularLocation>
</comment>
<evidence type="ECO:0000313" key="26">
    <source>
        <dbReference type="Proteomes" id="UP000037122"/>
    </source>
</evidence>
<evidence type="ECO:0000256" key="22">
    <source>
        <dbReference type="ARBA" id="ARBA00033727"/>
    </source>
</evidence>
<evidence type="ECO:0000256" key="6">
    <source>
        <dbReference type="ARBA" id="ARBA00005877"/>
    </source>
</evidence>
<feature type="domain" description="VOC" evidence="24">
    <location>
        <begin position="259"/>
        <end position="395"/>
    </location>
</feature>
<dbReference type="GO" id="GO:0000139">
    <property type="term" value="C:Golgi membrane"/>
    <property type="evidence" value="ECO:0007669"/>
    <property type="project" value="UniProtKB-SubCell"/>
</dbReference>
<reference evidence="26" key="1">
    <citation type="journal article" date="2015" name="BMC Genomics">
        <title>Draft genome of a commonly misdiagnosed multidrug resistant pathogen Candida auris.</title>
        <authorList>
            <person name="Chatterjee S."/>
            <person name="Alampalli S.V."/>
            <person name="Nageshan R.K."/>
            <person name="Chettiar S.T."/>
            <person name="Joshi S."/>
            <person name="Tatu U.S."/>
        </authorList>
    </citation>
    <scope>NUCLEOTIDE SEQUENCE [LARGE SCALE GENOMIC DNA]</scope>
    <source>
        <strain evidence="26">6684</strain>
    </source>
</reference>
<keyword evidence="11" id="KW-0479">Metal-binding</keyword>
<evidence type="ECO:0000256" key="17">
    <source>
        <dbReference type="ARBA" id="ARBA00023004"/>
    </source>
</evidence>
<keyword evidence="16" id="KW-0560">Oxidoreductase</keyword>
<evidence type="ECO:0000256" key="16">
    <source>
        <dbReference type="ARBA" id="ARBA00023002"/>
    </source>
</evidence>
<dbReference type="InterPro" id="IPR005956">
    <property type="entry name" value="4OHPhenylPyrv_dOase"/>
</dbReference>
<dbReference type="InterPro" id="IPR029068">
    <property type="entry name" value="Glyas_Bleomycin-R_OHBP_Dase"/>
</dbReference>
<dbReference type="CDD" id="cd08342">
    <property type="entry name" value="HPPD_N_like"/>
    <property type="match status" value="1"/>
</dbReference>
<comment type="pathway">
    <text evidence="5">Amino-acid degradation; L-phenylalanine degradation; acetoacetate and fumarate from L-phenylalanine: step 3/6.</text>
</comment>
<feature type="domain" description="VOC" evidence="24">
    <location>
        <begin position="47"/>
        <end position="230"/>
    </location>
</feature>
<dbReference type="SUPFAM" id="SSF54593">
    <property type="entry name" value="Glyoxalase/Bleomycin resistance protein/Dihydroxybiphenyl dioxygenase"/>
    <property type="match status" value="2"/>
</dbReference>
<sequence length="478" mass="53540">MQILKELPFYPHHGLKVKVYSKSDFEIAELLRGGHSTHKLPLDGLLGFHAIRFATSNAKEMARFLELSLGFKEIAYRGLETSSIVLASHVLKKGDCVFEVINTLSRGDSRPNSSKSFSSRSGSRSREMLPVTLMVHGGATSFEELGRAAEQLAYDALDAKAIDTFVNIHGMGVMDVSLAVLDVNKAFLRATGAGATIVRRPTMITDEFGSVKVAVIRIPGSDLRHTLVENLTYKGPFMPFYKESMVPSLPEENPVPLIGIDHCVQNFTWNQMDDYAMFYAAAFGLHKFWSVDEQDVSTGATALKSVVMASANGKVKMPINEPAKGIMKGQIEEFYEFYKGPGVQHIALITRDIIALVKAMRLRGIDFNTISDAYYKNLEERLNKDSIKLFESFEELKALHILVDFDLASKYLHRDGSYRCHYILQIFTKPLHDRPTLFLEIIQRHHHNGFGKGTFKGLFETIEAQQRLRGTLVPSALM</sequence>
<evidence type="ECO:0000256" key="21">
    <source>
        <dbReference type="ARBA" id="ARBA00029786"/>
    </source>
</evidence>
<keyword evidence="18" id="KW-0333">Golgi apparatus</keyword>
<comment type="function">
    <text evidence="22">Catalyzes the conversion of 4-hydroxyphenylpyruvic acid to homogentisic acid, one of the steps in tyrosine catabolism.</text>
</comment>
<evidence type="ECO:0000256" key="7">
    <source>
        <dbReference type="ARBA" id="ARBA00011738"/>
    </source>
</evidence>
<evidence type="ECO:0000256" key="8">
    <source>
        <dbReference type="ARBA" id="ARBA00013222"/>
    </source>
</evidence>
<dbReference type="InterPro" id="IPR037523">
    <property type="entry name" value="VOC_core"/>
</dbReference>
<dbReference type="EMBL" id="LGST01000053">
    <property type="protein sequence ID" value="KND96560.1"/>
    <property type="molecule type" value="Genomic_DNA"/>
</dbReference>
<dbReference type="NCBIfam" id="TIGR01263">
    <property type="entry name" value="4HPPD"/>
    <property type="match status" value="1"/>
</dbReference>
<evidence type="ECO:0000256" key="1">
    <source>
        <dbReference type="ARBA" id="ARBA00001962"/>
    </source>
</evidence>
<evidence type="ECO:0000256" key="9">
    <source>
        <dbReference type="ARBA" id="ARBA00018452"/>
    </source>
</evidence>
<dbReference type="InterPro" id="IPR041736">
    <property type="entry name" value="4OHPhenylPyrv_dOase_N"/>
</dbReference>
<evidence type="ECO:0000256" key="5">
    <source>
        <dbReference type="ARBA" id="ARBA00005162"/>
    </source>
</evidence>
<dbReference type="VEuPathDB" id="FungiDB:CJI97_005598"/>
<dbReference type="GO" id="GO:0042802">
    <property type="term" value="F:identical protein binding"/>
    <property type="evidence" value="ECO:0007669"/>
    <property type="project" value="UniProtKB-ARBA"/>
</dbReference>
<gene>
    <name evidence="25" type="ORF">QG37_07098</name>
</gene>
<evidence type="ECO:0000256" key="13">
    <source>
        <dbReference type="ARBA" id="ARBA00022824"/>
    </source>
</evidence>
<dbReference type="VEuPathDB" id="FungiDB:CJJ07_003499"/>
<dbReference type="VEuPathDB" id="FungiDB:CJJ07_003498"/>
<proteinExistence type="inferred from homology"/>
<dbReference type="VEuPathDB" id="FungiDB:CJJ09_003813"/>
<dbReference type="Pfam" id="PF00903">
    <property type="entry name" value="Glyoxalase"/>
    <property type="match status" value="1"/>
</dbReference>
<dbReference type="FunFam" id="3.10.180.10:FF:000022">
    <property type="entry name" value="4-hydroxyphenylpyruvate dioxygenase"/>
    <property type="match status" value="1"/>
</dbReference>
<evidence type="ECO:0000256" key="18">
    <source>
        <dbReference type="ARBA" id="ARBA00023034"/>
    </source>
</evidence>
<keyword evidence="20" id="KW-0585">Phenylalanine catabolism</keyword>
<dbReference type="UniPathway" id="UPA00139">
    <property type="reaction ID" value="UER00362"/>
</dbReference>
<name>A0A0L0NSC0_CANAR</name>